<feature type="transmembrane region" description="Helical" evidence="1">
    <location>
        <begin position="53"/>
        <end position="75"/>
    </location>
</feature>
<sequence>MEKVVPSRPTTHAKTMEMPLHENEILVWLLGTVVLSFLHIYREQINHLPSPRLLFAAYISVWTSWTSTNLEHLFFYEFFNVLEHTGYALNGILLLAWCSLAFSSKHEEQTDDKRA</sequence>
<name>H2CCV7_9LEPT</name>
<dbReference type="STRING" id="183.GCA_002009735_02630"/>
<gene>
    <name evidence="2" type="ORF">Lepil_1743</name>
</gene>
<dbReference type="HOGENOM" id="CLU_2105936_0_0_12"/>
<keyword evidence="1" id="KW-0812">Transmembrane</keyword>
<evidence type="ECO:0000256" key="1">
    <source>
        <dbReference type="SAM" id="Phobius"/>
    </source>
</evidence>
<keyword evidence="3" id="KW-1185">Reference proteome</keyword>
<feature type="transmembrane region" description="Helical" evidence="1">
    <location>
        <begin position="25"/>
        <end position="41"/>
    </location>
</feature>
<protein>
    <submittedName>
        <fullName evidence="2">Uncharacterized protein</fullName>
    </submittedName>
</protein>
<dbReference type="Proteomes" id="UP000005737">
    <property type="component" value="Unassembled WGS sequence"/>
</dbReference>
<accession>H2CCV7</accession>
<reference evidence="2 3" key="1">
    <citation type="submission" date="2011-10" db="EMBL/GenBank/DDBJ databases">
        <title>The Improved High-Quality Draft genome of Leptonema illini DSM 21528.</title>
        <authorList>
            <consortium name="US DOE Joint Genome Institute (JGI-PGF)"/>
            <person name="Lucas S."/>
            <person name="Copeland A."/>
            <person name="Lapidus A."/>
            <person name="Glavina del Rio T."/>
            <person name="Dalin E."/>
            <person name="Tice H."/>
            <person name="Bruce D."/>
            <person name="Goodwin L."/>
            <person name="Pitluck S."/>
            <person name="Peters L."/>
            <person name="Mikhailova N."/>
            <person name="Held B."/>
            <person name="Kyrpides N."/>
            <person name="Mavromatis K."/>
            <person name="Ivanova N."/>
            <person name="Markowitz V."/>
            <person name="Cheng J.-F."/>
            <person name="Hugenholtz P."/>
            <person name="Woyke T."/>
            <person name="Wu D."/>
            <person name="Gronow S."/>
            <person name="Wellnitz S."/>
            <person name="Brambilla E.-M."/>
            <person name="Klenk H.-P."/>
            <person name="Eisen J.A."/>
        </authorList>
    </citation>
    <scope>NUCLEOTIDE SEQUENCE [LARGE SCALE GENOMIC DNA]</scope>
    <source>
        <strain evidence="2 3">DSM 21528</strain>
    </source>
</reference>
<keyword evidence="1" id="KW-1133">Transmembrane helix</keyword>
<keyword evidence="1" id="KW-0472">Membrane</keyword>
<evidence type="ECO:0000313" key="2">
    <source>
        <dbReference type="EMBL" id="EHQ06427.1"/>
    </source>
</evidence>
<organism evidence="2 3">
    <name type="scientific">Leptonema illini DSM 21528</name>
    <dbReference type="NCBI Taxonomy" id="929563"/>
    <lineage>
        <taxon>Bacteria</taxon>
        <taxon>Pseudomonadati</taxon>
        <taxon>Spirochaetota</taxon>
        <taxon>Spirochaetia</taxon>
        <taxon>Leptospirales</taxon>
        <taxon>Leptospiraceae</taxon>
        <taxon>Leptonema</taxon>
    </lineage>
</organism>
<dbReference type="AlphaFoldDB" id="H2CCV7"/>
<feature type="transmembrane region" description="Helical" evidence="1">
    <location>
        <begin position="87"/>
        <end position="104"/>
    </location>
</feature>
<dbReference type="EMBL" id="JH597773">
    <property type="protein sequence ID" value="EHQ06427.1"/>
    <property type="molecule type" value="Genomic_DNA"/>
</dbReference>
<evidence type="ECO:0000313" key="3">
    <source>
        <dbReference type="Proteomes" id="UP000005737"/>
    </source>
</evidence>
<proteinExistence type="predicted"/>